<name>Q1N527_9GAMM</name>
<dbReference type="OrthoDB" id="556365at2"/>
<evidence type="ECO:0000313" key="3">
    <source>
        <dbReference type="Proteomes" id="UP000004263"/>
    </source>
</evidence>
<sequence>MIESKKDTLLNDIVGSLILFIVIGFPFWLPVVLIVKDIWSDSGGGLIGLLQESSIQIDLIAKKVLEYALPFLPGVILIFLWRSTKLEEELSGDFTTLDCNAIPDSIDSSPIAITGKPKNNVEWVRLSDEQYRLTKTVRYKMLTRPIMLVGLLVWLVFSLSTYSDRGTLALLNNGIWVLLLGATLELIFKAMISAGPVIDIGSKKIVYGKLIFDFDDVHALQILTKNQTYNEAGGELYVVYECNLVLTDGKRLNLLNHGESRKLIEQIDLITKQLNCDVIADKAILAVGS</sequence>
<evidence type="ECO:0000313" key="2">
    <source>
        <dbReference type="EMBL" id="EAT13251.1"/>
    </source>
</evidence>
<dbReference type="AlphaFoldDB" id="Q1N527"/>
<proteinExistence type="predicted"/>
<evidence type="ECO:0000256" key="1">
    <source>
        <dbReference type="SAM" id="Phobius"/>
    </source>
</evidence>
<dbReference type="RefSeq" id="WP_007017635.1">
    <property type="nucleotide sequence ID" value="NZ_CH724114.1"/>
</dbReference>
<dbReference type="STRING" id="207949.RED65_00785"/>
<dbReference type="Proteomes" id="UP000004263">
    <property type="component" value="Unassembled WGS sequence"/>
</dbReference>
<protein>
    <submittedName>
        <fullName evidence="2">Uncharacterized protein</fullName>
    </submittedName>
</protein>
<comment type="caution">
    <text evidence="2">The sequence shown here is derived from an EMBL/GenBank/DDBJ whole genome shotgun (WGS) entry which is preliminary data.</text>
</comment>
<dbReference type="EMBL" id="AAQH01000002">
    <property type="protein sequence ID" value="EAT13251.1"/>
    <property type="molecule type" value="Genomic_DNA"/>
</dbReference>
<keyword evidence="1" id="KW-1133">Transmembrane helix</keyword>
<accession>Q1N527</accession>
<feature type="transmembrane region" description="Helical" evidence="1">
    <location>
        <begin position="142"/>
        <end position="162"/>
    </location>
</feature>
<feature type="transmembrane region" description="Helical" evidence="1">
    <location>
        <begin position="168"/>
        <end position="188"/>
    </location>
</feature>
<gene>
    <name evidence="2" type="ORF">RED65_00785</name>
</gene>
<feature type="transmembrane region" description="Helical" evidence="1">
    <location>
        <begin position="12"/>
        <end position="35"/>
    </location>
</feature>
<keyword evidence="1" id="KW-0472">Membrane</keyword>
<keyword evidence="1" id="KW-0812">Transmembrane</keyword>
<reference evidence="2 3" key="1">
    <citation type="submission" date="2006-03" db="EMBL/GenBank/DDBJ databases">
        <authorList>
            <person name="Pinhassi J."/>
            <person name="Pedros-Alio C."/>
            <person name="Ferriera S."/>
            <person name="Johnson J."/>
            <person name="Kravitz S."/>
            <person name="Halpern A."/>
            <person name="Remington K."/>
            <person name="Beeson K."/>
            <person name="Tran B."/>
            <person name="Rogers Y.-H."/>
            <person name="Friedman R."/>
            <person name="Venter J.C."/>
        </authorList>
    </citation>
    <scope>NUCLEOTIDE SEQUENCE [LARGE SCALE GENOMIC DNA]</scope>
    <source>
        <strain evidence="2 3">RED65</strain>
    </source>
</reference>
<dbReference type="HOGENOM" id="CLU_961947_0_0_6"/>
<organism evidence="2 3">
    <name type="scientific">Bermanella marisrubri</name>
    <dbReference type="NCBI Taxonomy" id="207949"/>
    <lineage>
        <taxon>Bacteria</taxon>
        <taxon>Pseudomonadati</taxon>
        <taxon>Pseudomonadota</taxon>
        <taxon>Gammaproteobacteria</taxon>
        <taxon>Oceanospirillales</taxon>
        <taxon>Oceanospirillaceae</taxon>
        <taxon>Bermanella</taxon>
    </lineage>
</organism>
<keyword evidence="3" id="KW-1185">Reference proteome</keyword>
<feature type="transmembrane region" description="Helical" evidence="1">
    <location>
        <begin position="64"/>
        <end position="81"/>
    </location>
</feature>